<dbReference type="HOGENOM" id="CLU_605594_0_0_1"/>
<dbReference type="Proteomes" id="UP000027265">
    <property type="component" value="Unassembled WGS sequence"/>
</dbReference>
<feature type="region of interest" description="Disordered" evidence="1">
    <location>
        <begin position="281"/>
        <end position="397"/>
    </location>
</feature>
<evidence type="ECO:0000313" key="3">
    <source>
        <dbReference type="Proteomes" id="UP000027265"/>
    </source>
</evidence>
<feature type="compositionally biased region" description="Low complexity" evidence="1">
    <location>
        <begin position="19"/>
        <end position="32"/>
    </location>
</feature>
<name>A0A067PLI4_9AGAM</name>
<evidence type="ECO:0000256" key="1">
    <source>
        <dbReference type="SAM" id="MobiDB-lite"/>
    </source>
</evidence>
<dbReference type="EMBL" id="KL197728">
    <property type="protein sequence ID" value="KDQ54695.1"/>
    <property type="molecule type" value="Genomic_DNA"/>
</dbReference>
<accession>A0A067PLI4</accession>
<dbReference type="InParanoid" id="A0A067PLI4"/>
<proteinExistence type="predicted"/>
<protein>
    <submittedName>
        <fullName evidence="2">Uncharacterized protein</fullName>
    </submittedName>
</protein>
<reference evidence="3" key="1">
    <citation type="journal article" date="2014" name="Proc. Natl. Acad. Sci. U.S.A.">
        <title>Extensive sampling of basidiomycete genomes demonstrates inadequacy of the white-rot/brown-rot paradigm for wood decay fungi.</title>
        <authorList>
            <person name="Riley R."/>
            <person name="Salamov A.A."/>
            <person name="Brown D.W."/>
            <person name="Nagy L.G."/>
            <person name="Floudas D."/>
            <person name="Held B.W."/>
            <person name="Levasseur A."/>
            <person name="Lombard V."/>
            <person name="Morin E."/>
            <person name="Otillar R."/>
            <person name="Lindquist E.A."/>
            <person name="Sun H."/>
            <person name="LaButti K.M."/>
            <person name="Schmutz J."/>
            <person name="Jabbour D."/>
            <person name="Luo H."/>
            <person name="Baker S.E."/>
            <person name="Pisabarro A.G."/>
            <person name="Walton J.D."/>
            <person name="Blanchette R.A."/>
            <person name="Henrissat B."/>
            <person name="Martin F."/>
            <person name="Cullen D."/>
            <person name="Hibbett D.S."/>
            <person name="Grigoriev I.V."/>
        </authorList>
    </citation>
    <scope>NUCLEOTIDE SEQUENCE [LARGE SCALE GENOMIC DNA]</scope>
    <source>
        <strain evidence="3">MUCL 33604</strain>
    </source>
</reference>
<feature type="compositionally biased region" description="Acidic residues" evidence="1">
    <location>
        <begin position="312"/>
        <end position="325"/>
    </location>
</feature>
<organism evidence="2 3">
    <name type="scientific">Jaapia argillacea MUCL 33604</name>
    <dbReference type="NCBI Taxonomy" id="933084"/>
    <lineage>
        <taxon>Eukaryota</taxon>
        <taxon>Fungi</taxon>
        <taxon>Dikarya</taxon>
        <taxon>Basidiomycota</taxon>
        <taxon>Agaricomycotina</taxon>
        <taxon>Agaricomycetes</taxon>
        <taxon>Agaricomycetidae</taxon>
        <taxon>Jaapiales</taxon>
        <taxon>Jaapiaceae</taxon>
        <taxon>Jaapia</taxon>
    </lineage>
</organism>
<sequence length="452" mass="50684">MALSVSRDFGPSEGLLTTSRSPSASVVDPSPVSQSNLLTTEFTLTMPKSDHLGLSVSVISGNNHYFKEASVSFNSDDSNLEQAECSITSGTPDACFSIRIESSGKTFQDELYVAIDLDGICHDHFLLSKDEDTFSSLGWQVKKDMVYRFGWVEGSPHPNEKTISERSPSLLCPREVLNWWLTVLGRDVPNGVQEGQGSITVTFYSYASGNWDLEDGLSALNFIQKPSQIRDVSNPQKIYASYGDKTEMPFRTPIFRLESLEPLHKKVGVFTFHYNPRHRRNKQKQLSIVQVRQPRPISGSSKDKFRKRVCDSEEDGDGDESDPNDVDDRHTKRPRTRSRPESHDINRSGYGKDTLLARSLVPAARRERPESSNSGHRRVQHYGSHSREYVSRSSNAMDLDRQIEQATEKAADMAAEMARVAVRFGSAITKKEMLESIRGAGLSRFDEVLHSD</sequence>
<dbReference type="AlphaFoldDB" id="A0A067PLI4"/>
<evidence type="ECO:0000313" key="2">
    <source>
        <dbReference type="EMBL" id="KDQ54695.1"/>
    </source>
</evidence>
<keyword evidence="3" id="KW-1185">Reference proteome</keyword>
<feature type="region of interest" description="Disordered" evidence="1">
    <location>
        <begin position="1"/>
        <end position="32"/>
    </location>
</feature>
<gene>
    <name evidence="2" type="ORF">JAAARDRAFT_209361</name>
</gene>